<dbReference type="EMBL" id="JADZGI010000010">
    <property type="protein sequence ID" value="MBH0115175.1"/>
    <property type="molecule type" value="Genomic_DNA"/>
</dbReference>
<dbReference type="RefSeq" id="WP_197167391.1">
    <property type="nucleotide sequence ID" value="NZ_JADZGI010000010.1"/>
</dbReference>
<dbReference type="Pfam" id="PF03061">
    <property type="entry name" value="4HBT"/>
    <property type="match status" value="1"/>
</dbReference>
<dbReference type="Gene3D" id="3.10.129.10">
    <property type="entry name" value="Hotdog Thioesterase"/>
    <property type="match status" value="1"/>
</dbReference>
<keyword evidence="5" id="KW-1185">Reference proteome</keyword>
<dbReference type="InterPro" id="IPR029069">
    <property type="entry name" value="HotDog_dom_sf"/>
</dbReference>
<organism evidence="4 5">
    <name type="scientific">Novosphingobium aureum</name>
    <dbReference type="NCBI Taxonomy" id="2792964"/>
    <lineage>
        <taxon>Bacteria</taxon>
        <taxon>Pseudomonadati</taxon>
        <taxon>Pseudomonadota</taxon>
        <taxon>Alphaproteobacteria</taxon>
        <taxon>Sphingomonadales</taxon>
        <taxon>Sphingomonadaceae</taxon>
        <taxon>Novosphingobium</taxon>
    </lineage>
</organism>
<gene>
    <name evidence="4" type="ORF">I5E68_19720</name>
</gene>
<keyword evidence="2" id="KW-0378">Hydrolase</keyword>
<evidence type="ECO:0000256" key="2">
    <source>
        <dbReference type="ARBA" id="ARBA00022801"/>
    </source>
</evidence>
<dbReference type="Proteomes" id="UP000617634">
    <property type="component" value="Unassembled WGS sequence"/>
</dbReference>
<dbReference type="GO" id="GO:0047617">
    <property type="term" value="F:fatty acyl-CoA hydrolase activity"/>
    <property type="evidence" value="ECO:0007669"/>
    <property type="project" value="InterPro"/>
</dbReference>
<evidence type="ECO:0000259" key="3">
    <source>
        <dbReference type="Pfam" id="PF03061"/>
    </source>
</evidence>
<dbReference type="NCBIfam" id="TIGR00369">
    <property type="entry name" value="unchar_dom_1"/>
    <property type="match status" value="1"/>
</dbReference>
<reference evidence="4" key="1">
    <citation type="submission" date="2020-11" db="EMBL/GenBank/DDBJ databases">
        <title>Novosphingobium aureum sp. nov., a marine bacterium isolated from sediment of a salt flat.</title>
        <authorList>
            <person name="Yoo Y."/>
            <person name="Kim J.-J."/>
        </authorList>
    </citation>
    <scope>NUCLEOTIDE SEQUENCE</scope>
    <source>
        <strain evidence="4">YJ-S2-02</strain>
    </source>
</reference>
<dbReference type="InterPro" id="IPR003736">
    <property type="entry name" value="PAAI_dom"/>
</dbReference>
<comment type="similarity">
    <text evidence="1">Belongs to the thioesterase PaaI family.</text>
</comment>
<proteinExistence type="inferred from homology"/>
<name>A0A931HFI1_9SPHN</name>
<evidence type="ECO:0000313" key="4">
    <source>
        <dbReference type="EMBL" id="MBH0115175.1"/>
    </source>
</evidence>
<dbReference type="PANTHER" id="PTHR21660">
    <property type="entry name" value="THIOESTERASE SUPERFAMILY MEMBER-RELATED"/>
    <property type="match status" value="1"/>
</dbReference>
<sequence length="148" mass="15653">MSEKVTAQCGLDQVRAMLVAGLQPPLNEKLGIALIEAEHGYALFEAIPDSTAYNPMGSVHGGFIAAALDSACGIAVHTALEAGYAYTTLELKVSYLRPLTDRSGTVRSRGRLVSIGRRAAFAEASLHDGDGKLCATATSTLLVFETRR</sequence>
<evidence type="ECO:0000313" key="5">
    <source>
        <dbReference type="Proteomes" id="UP000617634"/>
    </source>
</evidence>
<dbReference type="AlphaFoldDB" id="A0A931HFI1"/>
<evidence type="ECO:0000256" key="1">
    <source>
        <dbReference type="ARBA" id="ARBA00008324"/>
    </source>
</evidence>
<dbReference type="PANTHER" id="PTHR21660:SF1">
    <property type="entry name" value="ACYL-COENZYME A THIOESTERASE 13"/>
    <property type="match status" value="1"/>
</dbReference>
<comment type="caution">
    <text evidence="4">The sequence shown here is derived from an EMBL/GenBank/DDBJ whole genome shotgun (WGS) entry which is preliminary data.</text>
</comment>
<dbReference type="InterPro" id="IPR039298">
    <property type="entry name" value="ACOT13"/>
</dbReference>
<dbReference type="InterPro" id="IPR006683">
    <property type="entry name" value="Thioestr_dom"/>
</dbReference>
<protein>
    <submittedName>
        <fullName evidence="4">PaaI family thioesterase</fullName>
    </submittedName>
</protein>
<dbReference type="SUPFAM" id="SSF54637">
    <property type="entry name" value="Thioesterase/thiol ester dehydrase-isomerase"/>
    <property type="match status" value="1"/>
</dbReference>
<feature type="domain" description="Thioesterase" evidence="3">
    <location>
        <begin position="56"/>
        <end position="135"/>
    </location>
</feature>
<accession>A0A931HFI1</accession>
<dbReference type="CDD" id="cd03443">
    <property type="entry name" value="PaaI_thioesterase"/>
    <property type="match status" value="1"/>
</dbReference>